<accession>A0A1F6WK18</accession>
<feature type="transmembrane region" description="Helical" evidence="2">
    <location>
        <begin position="25"/>
        <end position="49"/>
    </location>
</feature>
<evidence type="ECO:0000313" key="4">
    <source>
        <dbReference type="Proteomes" id="UP000179880"/>
    </source>
</evidence>
<organism evidence="3 4">
    <name type="scientific">Candidatus Nomurabacteria bacterium RIFCSPHIGHO2_02_FULL_42_24</name>
    <dbReference type="NCBI Taxonomy" id="1801757"/>
    <lineage>
        <taxon>Bacteria</taxon>
        <taxon>Candidatus Nomuraibacteriota</taxon>
    </lineage>
</organism>
<keyword evidence="1" id="KW-0175">Coiled coil</keyword>
<gene>
    <name evidence="3" type="ORF">A3B93_01940</name>
</gene>
<evidence type="ECO:0000256" key="2">
    <source>
        <dbReference type="SAM" id="Phobius"/>
    </source>
</evidence>
<dbReference type="Proteomes" id="UP000179880">
    <property type="component" value="Unassembled WGS sequence"/>
</dbReference>
<protein>
    <recommendedName>
        <fullName evidence="5">Cell division protein FtsL</fullName>
    </recommendedName>
</protein>
<dbReference type="AlphaFoldDB" id="A0A1F6WK18"/>
<name>A0A1F6WK18_9BACT</name>
<proteinExistence type="predicted"/>
<sequence>MTVKTIALKTNIVNNHNLERRVFKVLVTLLLALFLSYIFFTSRIILNIIARRAAEGSLRALTAEVSELELRYISADNNIDLNYAQNLGFSEARKIYFARRAALVGNISIVRNEL</sequence>
<evidence type="ECO:0008006" key="5">
    <source>
        <dbReference type="Google" id="ProtNLM"/>
    </source>
</evidence>
<comment type="caution">
    <text evidence="3">The sequence shown here is derived from an EMBL/GenBank/DDBJ whole genome shotgun (WGS) entry which is preliminary data.</text>
</comment>
<keyword evidence="2" id="KW-0472">Membrane</keyword>
<dbReference type="EMBL" id="MFUH01000008">
    <property type="protein sequence ID" value="OGI82251.1"/>
    <property type="molecule type" value="Genomic_DNA"/>
</dbReference>
<keyword evidence="2" id="KW-0812">Transmembrane</keyword>
<feature type="coiled-coil region" evidence="1">
    <location>
        <begin position="51"/>
        <end position="78"/>
    </location>
</feature>
<reference evidence="3 4" key="1">
    <citation type="journal article" date="2016" name="Nat. Commun.">
        <title>Thousands of microbial genomes shed light on interconnected biogeochemical processes in an aquifer system.</title>
        <authorList>
            <person name="Anantharaman K."/>
            <person name="Brown C.T."/>
            <person name="Hug L.A."/>
            <person name="Sharon I."/>
            <person name="Castelle C.J."/>
            <person name="Probst A.J."/>
            <person name="Thomas B.C."/>
            <person name="Singh A."/>
            <person name="Wilkins M.J."/>
            <person name="Karaoz U."/>
            <person name="Brodie E.L."/>
            <person name="Williams K.H."/>
            <person name="Hubbard S.S."/>
            <person name="Banfield J.F."/>
        </authorList>
    </citation>
    <scope>NUCLEOTIDE SEQUENCE [LARGE SCALE GENOMIC DNA]</scope>
</reference>
<keyword evidence="2" id="KW-1133">Transmembrane helix</keyword>
<evidence type="ECO:0000313" key="3">
    <source>
        <dbReference type="EMBL" id="OGI82251.1"/>
    </source>
</evidence>
<evidence type="ECO:0000256" key="1">
    <source>
        <dbReference type="SAM" id="Coils"/>
    </source>
</evidence>